<dbReference type="SUPFAM" id="SSF53474">
    <property type="entry name" value="alpha/beta-Hydrolases"/>
    <property type="match status" value="1"/>
</dbReference>
<protein>
    <submittedName>
        <fullName evidence="2">Alpha/beta hydrolase</fullName>
    </submittedName>
</protein>
<dbReference type="GO" id="GO:0016787">
    <property type="term" value="F:hydrolase activity"/>
    <property type="evidence" value="ECO:0007669"/>
    <property type="project" value="UniProtKB-KW"/>
</dbReference>
<dbReference type="RefSeq" id="WP_241273842.1">
    <property type="nucleotide sequence ID" value="NZ_JAKZGS010000003.1"/>
</dbReference>
<dbReference type="Pfam" id="PF00561">
    <property type="entry name" value="Abhydrolase_1"/>
    <property type="match status" value="1"/>
</dbReference>
<evidence type="ECO:0000313" key="2">
    <source>
        <dbReference type="EMBL" id="MCH7397325.1"/>
    </source>
</evidence>
<feature type="domain" description="AB hydrolase-1" evidence="1">
    <location>
        <begin position="39"/>
        <end position="220"/>
    </location>
</feature>
<dbReference type="EMBL" id="JAKZGS010000003">
    <property type="protein sequence ID" value="MCH7397325.1"/>
    <property type="molecule type" value="Genomic_DNA"/>
</dbReference>
<gene>
    <name evidence="2" type="ORF">MM236_04965</name>
</gene>
<keyword evidence="2" id="KW-0378">Hydrolase</keyword>
<dbReference type="Proteomes" id="UP001165488">
    <property type="component" value="Unassembled WGS sequence"/>
</dbReference>
<dbReference type="Gene3D" id="3.40.50.1820">
    <property type="entry name" value="alpha/beta hydrolase"/>
    <property type="match status" value="1"/>
</dbReference>
<accession>A0ABS9UL28</accession>
<keyword evidence="3" id="KW-1185">Reference proteome</keyword>
<dbReference type="InterPro" id="IPR050266">
    <property type="entry name" value="AB_hydrolase_sf"/>
</dbReference>
<dbReference type="InterPro" id="IPR000073">
    <property type="entry name" value="AB_hydrolase_1"/>
</dbReference>
<sequence>MKTTNSILTLLLCLGFSGILFGQQSEKVMSTTVLGKGQPMILIHGMACNSDVWDDLVERYKENYELHLVHIKGFGNDEFVKKDHYLKAILEELIAYTKEKKMKNTILVGHSMGGFLGLWAAAEEPELFEKVVSIDGVPYFPVLQMPGITPESAKPIVEQMTSSMASMNEEQALQNQKMIVESMIATPSKREKVVDMGMKSNPQIIGQAYGEMYTTDIRPLMDKIQIPVQVFGAWAAYQSYGATKENVTFGYKNQLKDIQNANLLVADSAYHFVFVDEPDWFYSEMERFIK</sequence>
<comment type="caution">
    <text evidence="2">The sequence shown here is derived from an EMBL/GenBank/DDBJ whole genome shotgun (WGS) entry which is preliminary data.</text>
</comment>
<proteinExistence type="predicted"/>
<organism evidence="2 3">
    <name type="scientific">Belliella calami</name>
    <dbReference type="NCBI Taxonomy" id="2923436"/>
    <lineage>
        <taxon>Bacteria</taxon>
        <taxon>Pseudomonadati</taxon>
        <taxon>Bacteroidota</taxon>
        <taxon>Cytophagia</taxon>
        <taxon>Cytophagales</taxon>
        <taxon>Cyclobacteriaceae</taxon>
        <taxon>Belliella</taxon>
    </lineage>
</organism>
<evidence type="ECO:0000259" key="1">
    <source>
        <dbReference type="Pfam" id="PF00561"/>
    </source>
</evidence>
<dbReference type="PANTHER" id="PTHR43798">
    <property type="entry name" value="MONOACYLGLYCEROL LIPASE"/>
    <property type="match status" value="1"/>
</dbReference>
<dbReference type="InterPro" id="IPR029058">
    <property type="entry name" value="AB_hydrolase_fold"/>
</dbReference>
<reference evidence="2" key="1">
    <citation type="submission" date="2022-03" db="EMBL/GenBank/DDBJ databases">
        <title>De novo assembled genomes of Belliella spp. (Cyclobacteriaceae) strains.</title>
        <authorList>
            <person name="Szabo A."/>
            <person name="Korponai K."/>
            <person name="Felfoldi T."/>
        </authorList>
    </citation>
    <scope>NUCLEOTIDE SEQUENCE</scope>
    <source>
        <strain evidence="2">DSM 107340</strain>
    </source>
</reference>
<name>A0ABS9UL28_9BACT</name>
<evidence type="ECO:0000313" key="3">
    <source>
        <dbReference type="Proteomes" id="UP001165488"/>
    </source>
</evidence>